<evidence type="ECO:0000259" key="1">
    <source>
        <dbReference type="Pfam" id="PF01878"/>
    </source>
</evidence>
<comment type="caution">
    <text evidence="2">The sequence shown here is derived from an EMBL/GenBank/DDBJ whole genome shotgun (WGS) entry which is preliminary data.</text>
</comment>
<name>B4CW00_9BACT</name>
<dbReference type="InParanoid" id="B4CW00"/>
<dbReference type="Gene3D" id="3.10.590.10">
    <property type="entry name" value="ph1033 like domains"/>
    <property type="match status" value="1"/>
</dbReference>
<protein>
    <recommendedName>
        <fullName evidence="1">EVE domain-containing protein</fullName>
    </recommendedName>
</protein>
<dbReference type="PANTHER" id="PTHR14087">
    <property type="entry name" value="THYMOCYTE NUCLEAR PROTEIN 1"/>
    <property type="match status" value="1"/>
</dbReference>
<dbReference type="STRING" id="497964.CfE428DRAFT_0837"/>
<sequence length="143" mass="16143">MSKKSTQSWMVKSEPTAYGWSTFVDDGRTAWTGVRNFTARLNLRAMRKGDRVLFYHSVEGKEIVGLAEVAAEAYPDPTAKEGDWSCVDLVPVKPLPRPVTLAEIKENPKLQEMKLLRQSRLSVMPITPAEFAEIERMSKTKSK</sequence>
<proteinExistence type="predicted"/>
<organism evidence="2 3">
    <name type="scientific">Chthoniobacter flavus Ellin428</name>
    <dbReference type="NCBI Taxonomy" id="497964"/>
    <lineage>
        <taxon>Bacteria</taxon>
        <taxon>Pseudomonadati</taxon>
        <taxon>Verrucomicrobiota</taxon>
        <taxon>Spartobacteria</taxon>
        <taxon>Chthoniobacterales</taxon>
        <taxon>Chthoniobacteraceae</taxon>
        <taxon>Chthoniobacter</taxon>
    </lineage>
</organism>
<dbReference type="InterPro" id="IPR047197">
    <property type="entry name" value="THYN1-like_EVE"/>
</dbReference>
<dbReference type="InterPro" id="IPR002740">
    <property type="entry name" value="EVE_domain"/>
</dbReference>
<accession>B4CW00</accession>
<gene>
    <name evidence="2" type="ORF">CfE428DRAFT_0837</name>
</gene>
<dbReference type="SUPFAM" id="SSF88697">
    <property type="entry name" value="PUA domain-like"/>
    <property type="match status" value="1"/>
</dbReference>
<dbReference type="AlphaFoldDB" id="B4CW00"/>
<keyword evidence="3" id="KW-1185">Reference proteome</keyword>
<dbReference type="RefSeq" id="WP_006978164.1">
    <property type="nucleotide sequence ID" value="NZ_ABVL01000002.1"/>
</dbReference>
<dbReference type="InterPro" id="IPR015947">
    <property type="entry name" value="PUA-like_sf"/>
</dbReference>
<dbReference type="EMBL" id="ABVL01000002">
    <property type="protein sequence ID" value="EDY21592.1"/>
    <property type="molecule type" value="Genomic_DNA"/>
</dbReference>
<feature type="domain" description="EVE" evidence="1">
    <location>
        <begin position="8"/>
        <end position="137"/>
    </location>
</feature>
<dbReference type="CDD" id="cd21133">
    <property type="entry name" value="EVE"/>
    <property type="match status" value="1"/>
</dbReference>
<dbReference type="eggNOG" id="COG2947">
    <property type="taxonomic scope" value="Bacteria"/>
</dbReference>
<dbReference type="InterPro" id="IPR052181">
    <property type="entry name" value="5hmC_binding"/>
</dbReference>
<dbReference type="PANTHER" id="PTHR14087:SF7">
    <property type="entry name" value="THYMOCYTE NUCLEAR PROTEIN 1"/>
    <property type="match status" value="1"/>
</dbReference>
<evidence type="ECO:0000313" key="3">
    <source>
        <dbReference type="Proteomes" id="UP000005824"/>
    </source>
</evidence>
<evidence type="ECO:0000313" key="2">
    <source>
        <dbReference type="EMBL" id="EDY21592.1"/>
    </source>
</evidence>
<dbReference type="Proteomes" id="UP000005824">
    <property type="component" value="Unassembled WGS sequence"/>
</dbReference>
<reference evidence="2 3" key="1">
    <citation type="journal article" date="2011" name="J. Bacteriol.">
        <title>Genome sequence of Chthoniobacter flavus Ellin428, an aerobic heterotrophic soil bacterium.</title>
        <authorList>
            <person name="Kant R."/>
            <person name="van Passel M.W."/>
            <person name="Palva A."/>
            <person name="Lucas S."/>
            <person name="Lapidus A."/>
            <person name="Glavina Del Rio T."/>
            <person name="Dalin E."/>
            <person name="Tice H."/>
            <person name="Bruce D."/>
            <person name="Goodwin L."/>
            <person name="Pitluck S."/>
            <person name="Larimer F.W."/>
            <person name="Land M.L."/>
            <person name="Hauser L."/>
            <person name="Sangwan P."/>
            <person name="de Vos W.M."/>
            <person name="Janssen P.H."/>
            <person name="Smidt H."/>
        </authorList>
    </citation>
    <scope>NUCLEOTIDE SEQUENCE [LARGE SCALE GENOMIC DNA]</scope>
    <source>
        <strain evidence="2 3">Ellin428</strain>
    </source>
</reference>
<dbReference type="Pfam" id="PF01878">
    <property type="entry name" value="EVE"/>
    <property type="match status" value="1"/>
</dbReference>